<evidence type="ECO:0000313" key="8">
    <source>
        <dbReference type="Proteomes" id="UP000030764"/>
    </source>
</evidence>
<gene>
    <name evidence="6" type="ORF">M513_05492</name>
    <name evidence="7" type="ORF">M514_05492</name>
</gene>
<evidence type="ECO:0000313" key="6">
    <source>
        <dbReference type="EMBL" id="KFD53576.1"/>
    </source>
</evidence>
<evidence type="ECO:0000256" key="2">
    <source>
        <dbReference type="ARBA" id="ARBA00022840"/>
    </source>
</evidence>
<dbReference type="InterPro" id="IPR001270">
    <property type="entry name" value="ClpA/B"/>
</dbReference>
<dbReference type="CDD" id="cd19499">
    <property type="entry name" value="RecA-like_ClpB_Hsp104-like"/>
    <property type="match status" value="1"/>
</dbReference>
<reference evidence="6 8" key="1">
    <citation type="journal article" date="2014" name="Nat. Genet.">
        <title>Genome and transcriptome of the porcine whipworm Trichuris suis.</title>
        <authorList>
            <person name="Jex A.R."/>
            <person name="Nejsum P."/>
            <person name="Schwarz E.M."/>
            <person name="Hu L."/>
            <person name="Young N.D."/>
            <person name="Hall R.S."/>
            <person name="Korhonen P.K."/>
            <person name="Liao S."/>
            <person name="Thamsborg S."/>
            <person name="Xia J."/>
            <person name="Xu P."/>
            <person name="Wang S."/>
            <person name="Scheerlinck J.P."/>
            <person name="Hofmann A."/>
            <person name="Sternberg P.W."/>
            <person name="Wang J."/>
            <person name="Gasser R.B."/>
        </authorList>
    </citation>
    <scope>NUCLEOTIDE SEQUENCE [LARGE SCALE GENOMIC DNA]</scope>
    <source>
        <strain evidence="7">DCEP-RM93F</strain>
        <strain evidence="6">DCEP-RM93M</strain>
    </source>
</reference>
<dbReference type="EMBL" id="KL363215">
    <property type="protein sequence ID" value="KFD53576.1"/>
    <property type="molecule type" value="Genomic_DNA"/>
</dbReference>
<dbReference type="Pfam" id="PF07724">
    <property type="entry name" value="AAA_2"/>
    <property type="match status" value="1"/>
</dbReference>
<dbReference type="InterPro" id="IPR019489">
    <property type="entry name" value="Clp_ATPase_C"/>
</dbReference>
<protein>
    <submittedName>
        <fullName evidence="6">Uncharacterized protein</fullName>
    </submittedName>
</protein>
<dbReference type="AlphaFoldDB" id="A0A085M8N0"/>
<proteinExistence type="predicted"/>
<evidence type="ECO:0000256" key="1">
    <source>
        <dbReference type="ARBA" id="ARBA00022741"/>
    </source>
</evidence>
<dbReference type="Gene3D" id="1.25.40.20">
    <property type="entry name" value="Ankyrin repeat-containing domain"/>
    <property type="match status" value="1"/>
</dbReference>
<dbReference type="InterPro" id="IPR003959">
    <property type="entry name" value="ATPase_AAA_core"/>
</dbReference>
<name>A0A085M8N0_9BILA</name>
<dbReference type="GO" id="GO:0005739">
    <property type="term" value="C:mitochondrion"/>
    <property type="evidence" value="ECO:0007669"/>
    <property type="project" value="TreeGrafter"/>
</dbReference>
<feature type="non-terminal residue" evidence="6">
    <location>
        <position position="594"/>
    </location>
</feature>
<dbReference type="PANTHER" id="PTHR11638">
    <property type="entry name" value="ATP-DEPENDENT CLP PROTEASE"/>
    <property type="match status" value="1"/>
</dbReference>
<evidence type="ECO:0000256" key="3">
    <source>
        <dbReference type="PROSITE-ProRule" id="PRU00023"/>
    </source>
</evidence>
<dbReference type="SMART" id="SM00248">
    <property type="entry name" value="ANK"/>
    <property type="match status" value="3"/>
</dbReference>
<organism evidence="6 8">
    <name type="scientific">Trichuris suis</name>
    <name type="common">pig whipworm</name>
    <dbReference type="NCBI Taxonomy" id="68888"/>
    <lineage>
        <taxon>Eukaryota</taxon>
        <taxon>Metazoa</taxon>
        <taxon>Ecdysozoa</taxon>
        <taxon>Nematoda</taxon>
        <taxon>Enoplea</taxon>
        <taxon>Dorylaimia</taxon>
        <taxon>Trichinellida</taxon>
        <taxon>Trichuridae</taxon>
        <taxon>Trichuris</taxon>
    </lineage>
</organism>
<dbReference type="PROSITE" id="PS50297">
    <property type="entry name" value="ANK_REP_REGION"/>
    <property type="match status" value="2"/>
</dbReference>
<dbReference type="InterPro" id="IPR036770">
    <property type="entry name" value="Ankyrin_rpt-contain_sf"/>
</dbReference>
<feature type="repeat" description="ANK" evidence="3">
    <location>
        <begin position="105"/>
        <end position="137"/>
    </location>
</feature>
<dbReference type="InterPro" id="IPR027417">
    <property type="entry name" value="P-loop_NTPase"/>
</dbReference>
<dbReference type="PANTHER" id="PTHR11638:SF93">
    <property type="entry name" value="MITOCHONDRIAL DISAGGREGASE"/>
    <property type="match status" value="1"/>
</dbReference>
<dbReference type="Gene3D" id="3.40.50.300">
    <property type="entry name" value="P-loop containing nucleotide triphosphate hydrolases"/>
    <property type="match status" value="1"/>
</dbReference>
<dbReference type="Pfam" id="PF12796">
    <property type="entry name" value="Ank_2"/>
    <property type="match status" value="1"/>
</dbReference>
<dbReference type="PROSITE" id="PS50088">
    <property type="entry name" value="ANK_REPEAT"/>
    <property type="match status" value="2"/>
</dbReference>
<dbReference type="Pfam" id="PF13857">
    <property type="entry name" value="Ank_5"/>
    <property type="match status" value="1"/>
</dbReference>
<dbReference type="Proteomes" id="UP000030764">
    <property type="component" value="Unassembled WGS sequence"/>
</dbReference>
<dbReference type="Gene3D" id="1.10.8.60">
    <property type="match status" value="1"/>
</dbReference>
<keyword evidence="2" id="KW-0067">ATP-binding</keyword>
<dbReference type="GO" id="GO:0016887">
    <property type="term" value="F:ATP hydrolysis activity"/>
    <property type="evidence" value="ECO:0007669"/>
    <property type="project" value="InterPro"/>
</dbReference>
<dbReference type="GO" id="GO:0005524">
    <property type="term" value="F:ATP binding"/>
    <property type="evidence" value="ECO:0007669"/>
    <property type="project" value="UniProtKB-KW"/>
</dbReference>
<keyword evidence="3" id="KW-0040">ANK repeat</keyword>
<evidence type="ECO:0000313" key="7">
    <source>
        <dbReference type="EMBL" id="KFD59688.1"/>
    </source>
</evidence>
<sequence>MMLRTLLRRCRVLYVATLLHGSRRRPFSSRWLAVLKPMSNRMSLFATLPAAGAVLYFSNNSDGTDGGSNFDATGLQLFYAARNNDSEAIQRLVDAGADPNKRHPNGWCPLHVAAMNGCAKAINVLLDNGADVDCRDNFAGAYDSQSDRKAFPIEKLWSREEFFGTSLNRLVSFKGTTALHYAVLGNHKEAMNALMEHNADPTIHNDQGHLAVDYAYDDQTEQLLTSYSKKFGEQKVERERLERKKFPFEQRVKKHLIGQEGAISAVAAAIRRQENGWTNDEHPLVFLFMGSSGIGKTELAKQVAYYLHKGNRKAFIRLDMSEYQEKHEVAKFIGSPPGYVGHEQGGQLTKSLTECPNAVVLFDEIEKAHPDVLTIMLQLFDEGRLTDGQGNTIECKEAIFIMTSNLAAEEIASHALKLRKEAQKLDEQKLSGKLTDAQSSEVTISRQFKEQVVLPILKRNLRRDEFIGRITEIVYFLPFTRTELLQLVAKELEFWKAKAEKKHRIELIWNQDVLELLADGYNVRYGARSIQHEVESQVVSKLAAAHEHSLMGPGCRVQLKVKDLPDSEKKELYLDIDSKNKESLLQRFQNFARI</sequence>
<dbReference type="SMART" id="SM01086">
    <property type="entry name" value="ClpB_D2-small"/>
    <property type="match status" value="1"/>
</dbReference>
<evidence type="ECO:0000259" key="5">
    <source>
        <dbReference type="SMART" id="SM01086"/>
    </source>
</evidence>
<dbReference type="SMART" id="SM00382">
    <property type="entry name" value="AAA"/>
    <property type="match status" value="1"/>
</dbReference>
<dbReference type="SUPFAM" id="SSF48403">
    <property type="entry name" value="Ankyrin repeat"/>
    <property type="match status" value="1"/>
</dbReference>
<dbReference type="InterPro" id="IPR003593">
    <property type="entry name" value="AAA+_ATPase"/>
</dbReference>
<dbReference type="EMBL" id="KL367768">
    <property type="protein sequence ID" value="KFD59688.1"/>
    <property type="molecule type" value="Genomic_DNA"/>
</dbReference>
<dbReference type="GO" id="GO:0034605">
    <property type="term" value="P:cellular response to heat"/>
    <property type="evidence" value="ECO:0007669"/>
    <property type="project" value="TreeGrafter"/>
</dbReference>
<feature type="domain" description="Clp ATPase C-terminal" evidence="5">
    <location>
        <begin position="479"/>
        <end position="574"/>
    </location>
</feature>
<keyword evidence="1" id="KW-0547">Nucleotide-binding</keyword>
<feature type="domain" description="AAA+ ATPase" evidence="4">
    <location>
        <begin position="282"/>
        <end position="430"/>
    </location>
</feature>
<dbReference type="InterPro" id="IPR002110">
    <property type="entry name" value="Ankyrin_rpt"/>
</dbReference>
<feature type="repeat" description="ANK" evidence="3">
    <location>
        <begin position="174"/>
        <end position="206"/>
    </location>
</feature>
<dbReference type="Pfam" id="PF10431">
    <property type="entry name" value="ClpB_D2-small"/>
    <property type="match status" value="1"/>
</dbReference>
<accession>A0A085M8N0</accession>
<dbReference type="InterPro" id="IPR050130">
    <property type="entry name" value="ClpA_ClpB"/>
</dbReference>
<dbReference type="SUPFAM" id="SSF52540">
    <property type="entry name" value="P-loop containing nucleoside triphosphate hydrolases"/>
    <property type="match status" value="1"/>
</dbReference>
<dbReference type="PRINTS" id="PR00300">
    <property type="entry name" value="CLPPROTEASEA"/>
</dbReference>
<evidence type="ECO:0000259" key="4">
    <source>
        <dbReference type="SMART" id="SM00382"/>
    </source>
</evidence>
<dbReference type="Proteomes" id="UP000030758">
    <property type="component" value="Unassembled WGS sequence"/>
</dbReference>
<keyword evidence="8" id="KW-1185">Reference proteome</keyword>